<evidence type="ECO:0000256" key="12">
    <source>
        <dbReference type="SAM" id="MobiDB-lite"/>
    </source>
</evidence>
<dbReference type="Gene3D" id="1.20.1270.60">
    <property type="entry name" value="Arfaptin homology (AH) domain/BAR domain"/>
    <property type="match status" value="1"/>
</dbReference>
<reference evidence="14" key="1">
    <citation type="submission" date="2019-10" db="EMBL/GenBank/DDBJ databases">
        <title>The sequence and de novo assembly of the wild yak genome.</title>
        <authorList>
            <person name="Liu Y."/>
        </authorList>
    </citation>
    <scope>NUCLEOTIDE SEQUENCE [LARGE SCALE GENOMIC DNA]</scope>
    <source>
        <strain evidence="14">WY2019</strain>
    </source>
</reference>
<sequence length="2988" mass="339471">MTGSLFKGNFWTSDILSTIGYDSIVQHLNNGRKNCKEFEDFLKERASIEEKYGKDLLSLARKKPCGQSETKLTLPRAQEFCLYFNFLCGFFDLNSDMWGLFFILFAEVDNVAQSHIYLAQTLREEARKMEEFREKQKSQQKKTELIMDAAHKQKSLQFKKTMDAKKNYEQKCRDKDEAEQAVHRSANMANPKQQEKLFVKLATSKTAVEDSDKLYMLQINTLDRVRNEWQSEHIKACEVFEAQECERINFFRNALWLHMNQLSQQCVTSDEMYEKVRKSLEMCSIEKDIEYFVNQCGTGQTPPAPIMYENFYCPQKNAAPGKATGPNSARRGPLPNPKSLPAYPREFSYSKLIFLHVTDLSVFLGVTGGKTKLFLAGISKAWKEALKAAESVEIMSIVKTLNIVDALESINQDVHVHHYGGTERMEERANFEKKKYETLQREESDEISLAQTSRELGILTPACEFKGDAPKELTDSQLQNDASGQNESEMFDVPLTSLTLSNEETLTCNTESLNMGQEIRACAGDDAVELKVDPEGSVRTTVETPKNFTEMEKDTLLQCRTSESIQQSNVSYIQQEVENLQVGETQNRKEDKEALGLSSEVLQNVGLQSSCEAKDIFQPPRVKKLYPQLPTEIAGDVPALVAVKSLLRNERLYPELPSQPEVVPFTKEQLKIFEPGSWLENVESYLEEFDSMAHQDRHEFYELLLNYSRCRKQLLLAEAELLALTSDCQNAKSRLWHFKEEQLSVQGICADQVKVSGHHRYQRVEMNENALAELKKLFDAKSEHLHQTLALHSYTSVLSRLQVESYIYSLLNSSAVLRSLAIYQEGQASKQAESVPSDLCQLKECISVLFTFTRRVHEDAQFHDDVLLWLQKLVSVLQRAGCPGDHLFLLNHILRCPAGVSKWAVPFIQIKVLNNPSGVFHFMQSLALLMSPVKNRAEFLCHMKPSERNPSSSGPASGTWTLVDEGGEEDEDPETSWILLNEDDLVILLSQFPFHELFQHLLGFKAKGDYLPETTRPQEMMKIFAFANSLVELLAVGLETFNRARYRQFVKRIGYMIRMTLGYVSDHWAQYVSHNQGSGLALQPYSMEKLQVEFDELFLRAVLHVLKAKRLGIWLFMSEMPFGTLSVQMLWKLFYLMHQVESGNLDRLSTALLPAECKKHLQDPEHFVNFEKCLSSMNSSEEICLLTTFAQMAQARRTNVDEDFIKIIVLEIYEVSYVTLSTRETFSKVGRELLGAIAAVHPEIISVLLDRVQDTIDQVGMVSLYLFKELPLYLWRPSASEIAVIRDWLLNYNLTSVKNKLACVILEGLNWGFGEQVSLHLDQAVHAEIALMILEAYQKYLAQKPYAGLLSESMKQVSYLASIVRYGETPETSFNQWAWNLILRLKLHKNDYGIQQNCAAVPFSSTVPEMTESPTFHPLLKAVKAGMPIGCYLALAMTAVGHSIEKFCAEGIPLLGILVQSRHLRTVVHVLDKILPLFYPCQYYLLKNEQFLSHLLLFLHLDSGVPQGVTQQVTHKVAQHLTGASHGDNVKLLNSMIQAHISVSTQPNEVGPVAVLEFWVQALISQHLWYREQPILFLMDHLCKTAFQLRQEDCVQKLLYQQHKNALGYHCDRSLLSSLVSWVLAGNITPSFVEGLATPTQVWFAWTVLNMESIFEEDSQLRRVVEGELVINSAFTPDQALKKAQAQLKLPIVPSLQRLLIYRWAQQALLTPSDHPLLPLIWQKFFLLYLHRPGPQYGLPIDGCIGRRFFQSPAHISLLKEMKRRLTEVADFHHAASKALRVPAEGSEGPPASQAGALAYLTSPELHTELVRLFNVYILWLEDENFQKGDTYIPSLPKHYDIHRLAKVMQNQQDLWMEYLNMERVHYEFQETVGLWTQAKLESHSAPCSSSVQLDFTDPLLAKERVLSNLRKHEDPRPPLVLHLMRPPVPVISSAMLLSQKDATELVRTDLNLLQQQARTAALRESQQVALDSELLDTMPKQYVNREEQTTLHLECRGSSGKKCQGAAVVTVQFEGMHKNEAISQQLHVLRKEVKQLQAEAAKPPSLNIVEAAVHAENLITALVNAYQSQPTPGVQKVGISLFFTVVDYVSDETQRHPPTRQFFTSCVEILGQVFISGTKSECRKVLETILKNRRLCSLLSPFFTPSAAPAEFIQLYEKVVKFLREDNSDMIFMLLTKFDLKQWLNSTKPPLSDRTRLLESIHLALTAWGLEPDEDILMPFNLFCKHWTYLLLYQFPDQYSDILRLLMQSSAEQLLSPECWKATLRALGCCTPGCQQGAASVESTVLQSSPDVFLSDKQVMETIQWLSNFFYKLRLSTLDFKSFGLFSKWSPYMADMKTFLGYLVKRLLDSEMACLAQDPSASSKTVLRSLHSVIIQLFKPWILVLEDNESSQRHYPWLESDAVVASSIVQVFTDCIDSLHGRFKDKLLPGDEGALRLHLMHYCEACTAPKMPEFILYAFHSAYQKLPWRDLHPDQMLMEAFFKVERGSPKSCFLFLGSVLCEVNWVSVLSDAWSPSPRPETRGMVVCLLFMMILLGKEDQLVDQTDSPLLTLLGQTSSLSWHLVDIVSYQSVLGYFSSHYQPSVILAKESSAELIVKLLKVSAGLSVPTDSQKHLDAVPKCQAFTHQMVQFLSSLEQNGKITLAVLEQEMSKLLDDIIVFNPPDLDSQTRHMALSSLFMEVLMMMNNATVPTAEFLRGSIRTWIGQKVHGLVVLPLLTAACQSLASVRHMAETTEACITAYFKEGSLKQNLGWGPILVSLQVPELTIEEFLQECLSLGSYLTLYVYLLQCLNSEQTLRNEMKVLLLLSKWLEQVYPSSMQEEAKLFLWWHQVLQLSLVQMEQNDSVLTESVIRILLMLQGRQNLLAEERLSSGILGAIGLGRKSPLSNRFRVAARSMAAFLSVQVPAEDQIRLKPSSELYLTMKAQQALNALESLTSSKQYVEYQDQISQAAQFIKHPGHCLQDGKSFLALLVNCLYPEVHYLDNIR</sequence>
<dbReference type="Proteomes" id="UP000322234">
    <property type="component" value="Unassembled WGS sequence"/>
</dbReference>
<keyword evidence="15" id="KW-1185">Reference proteome</keyword>
<comment type="subcellular location">
    <subcellularLocation>
        <location evidence="2">Cytoplasm</location>
    </subcellularLocation>
    <subcellularLocation>
        <location evidence="1">Membrane</location>
        <topology evidence="1">Peripheral membrane protein</topology>
    </subcellularLocation>
</comment>
<dbReference type="SMART" id="SM00055">
    <property type="entry name" value="FCH"/>
    <property type="match status" value="1"/>
</dbReference>
<keyword evidence="6" id="KW-0072">Autophagy</keyword>
<evidence type="ECO:0000256" key="5">
    <source>
        <dbReference type="ARBA" id="ARBA00022553"/>
    </source>
</evidence>
<dbReference type="Pfam" id="PF00611">
    <property type="entry name" value="FCH"/>
    <property type="match status" value="1"/>
</dbReference>
<dbReference type="InterPro" id="IPR031160">
    <property type="entry name" value="F_BAR_dom"/>
</dbReference>
<keyword evidence="8" id="KW-0472">Membrane</keyword>
<dbReference type="FunFam" id="1.20.1270.60:FF:000054">
    <property type="entry name" value="Proline-serine-threonine phosphatase interacting protein 2"/>
    <property type="match status" value="1"/>
</dbReference>
<dbReference type="InterPro" id="IPR001060">
    <property type="entry name" value="FCH_dom"/>
</dbReference>
<dbReference type="InterPro" id="IPR058750">
    <property type="entry name" value="TPR_Epg5"/>
</dbReference>
<evidence type="ECO:0000313" key="15">
    <source>
        <dbReference type="Proteomes" id="UP000322234"/>
    </source>
</evidence>
<evidence type="ECO:0000256" key="7">
    <source>
        <dbReference type="ARBA" id="ARBA00023054"/>
    </source>
</evidence>
<name>A0A6B0QQ58_9CETA</name>
<evidence type="ECO:0000256" key="9">
    <source>
        <dbReference type="ARBA" id="ARBA00058685"/>
    </source>
</evidence>
<accession>A0A6B0QQ58</accession>
<evidence type="ECO:0000256" key="2">
    <source>
        <dbReference type="ARBA" id="ARBA00004496"/>
    </source>
</evidence>
<comment type="similarity">
    <text evidence="3">Belongs to the EPG5 family.</text>
</comment>
<dbReference type="PROSITE" id="PS51741">
    <property type="entry name" value="F_BAR"/>
    <property type="match status" value="1"/>
</dbReference>
<feature type="region of interest" description="Disordered" evidence="12">
    <location>
        <begin position="946"/>
        <end position="972"/>
    </location>
</feature>
<keyword evidence="7 11" id="KW-0175">Coiled coil</keyword>
<keyword evidence="5" id="KW-0597">Phosphoprotein</keyword>
<organism evidence="14 15">
    <name type="scientific">Bos mutus</name>
    <name type="common">wild yak</name>
    <dbReference type="NCBI Taxonomy" id="72004"/>
    <lineage>
        <taxon>Eukaryota</taxon>
        <taxon>Metazoa</taxon>
        <taxon>Chordata</taxon>
        <taxon>Craniata</taxon>
        <taxon>Vertebrata</taxon>
        <taxon>Euteleostomi</taxon>
        <taxon>Mammalia</taxon>
        <taxon>Eutheria</taxon>
        <taxon>Laurasiatheria</taxon>
        <taxon>Artiodactyla</taxon>
        <taxon>Ruminantia</taxon>
        <taxon>Pecora</taxon>
        <taxon>Bovidae</taxon>
        <taxon>Bovinae</taxon>
        <taxon>Bos</taxon>
    </lineage>
</organism>
<dbReference type="InterPro" id="IPR042694">
    <property type="entry name" value="PSTPIP2_F-BAR"/>
</dbReference>
<protein>
    <recommendedName>
        <fullName evidence="10">Proline-serine-threonine phosphatase-interacting protein 2</fullName>
    </recommendedName>
</protein>
<dbReference type="GO" id="GO:0005737">
    <property type="term" value="C:cytoplasm"/>
    <property type="evidence" value="ECO:0007669"/>
    <property type="project" value="UniProtKB-SubCell"/>
</dbReference>
<evidence type="ECO:0000256" key="8">
    <source>
        <dbReference type="ARBA" id="ARBA00023136"/>
    </source>
</evidence>
<gene>
    <name evidence="14" type="ORF">E5288_WYG007003</name>
</gene>
<dbReference type="InterPro" id="IPR051436">
    <property type="entry name" value="Autophagy-related_EPG5"/>
</dbReference>
<dbReference type="Pfam" id="PF26103">
    <property type="entry name" value="TPR_Epg5"/>
    <property type="match status" value="1"/>
</dbReference>
<keyword evidence="4" id="KW-0963">Cytoplasm</keyword>
<dbReference type="CDD" id="cd07672">
    <property type="entry name" value="F-BAR_PSTPIP2"/>
    <property type="match status" value="1"/>
</dbReference>
<evidence type="ECO:0000256" key="6">
    <source>
        <dbReference type="ARBA" id="ARBA00023006"/>
    </source>
</evidence>
<evidence type="ECO:0000256" key="4">
    <source>
        <dbReference type="ARBA" id="ARBA00022490"/>
    </source>
</evidence>
<feature type="compositionally biased region" description="Polar residues" evidence="12">
    <location>
        <begin position="948"/>
        <end position="960"/>
    </location>
</feature>
<dbReference type="GO" id="GO:0097352">
    <property type="term" value="P:autophagosome maturation"/>
    <property type="evidence" value="ECO:0007669"/>
    <property type="project" value="TreeGrafter"/>
</dbReference>
<evidence type="ECO:0000256" key="11">
    <source>
        <dbReference type="PROSITE-ProRule" id="PRU01077"/>
    </source>
</evidence>
<evidence type="ECO:0000313" key="14">
    <source>
        <dbReference type="EMBL" id="MXQ79799.1"/>
    </source>
</evidence>
<evidence type="ECO:0000256" key="3">
    <source>
        <dbReference type="ARBA" id="ARBA00010948"/>
    </source>
</evidence>
<dbReference type="InterPro" id="IPR027267">
    <property type="entry name" value="AH/BAR_dom_sf"/>
</dbReference>
<comment type="function">
    <text evidence="9">Binds to F-actin. May be involved in regulation of the actin cytoskeleton.</text>
</comment>
<evidence type="ECO:0000256" key="1">
    <source>
        <dbReference type="ARBA" id="ARBA00004170"/>
    </source>
</evidence>
<proteinExistence type="inferred from homology"/>
<dbReference type="PANTHER" id="PTHR31139:SF4">
    <property type="entry name" value="ECTOPIC P GRANULES PROTEIN 5 HOMOLOG"/>
    <property type="match status" value="1"/>
</dbReference>
<dbReference type="InterPro" id="IPR059030">
    <property type="entry name" value="TPR_Epg5_mid"/>
</dbReference>
<dbReference type="SUPFAM" id="SSF103657">
    <property type="entry name" value="BAR/IMD domain-like"/>
    <property type="match status" value="1"/>
</dbReference>
<evidence type="ECO:0000259" key="13">
    <source>
        <dbReference type="PROSITE" id="PS51741"/>
    </source>
</evidence>
<feature type="domain" description="F-BAR" evidence="13">
    <location>
        <begin position="4"/>
        <end position="288"/>
    </location>
</feature>
<evidence type="ECO:0000256" key="10">
    <source>
        <dbReference type="ARBA" id="ARBA00071017"/>
    </source>
</evidence>
<dbReference type="Pfam" id="PF26573">
    <property type="entry name" value="TPR_Epg5_2"/>
    <property type="match status" value="1"/>
</dbReference>
<comment type="caution">
    <text evidence="14">The sequence shown here is derived from an EMBL/GenBank/DDBJ whole genome shotgun (WGS) entry which is preliminary data.</text>
</comment>
<dbReference type="PANTHER" id="PTHR31139">
    <property type="entry name" value="ECTOPIC P GRANULES PROTEIN 5 HOMOLOG"/>
    <property type="match status" value="1"/>
</dbReference>
<dbReference type="EMBL" id="VBQZ03000002">
    <property type="protein sequence ID" value="MXQ79799.1"/>
    <property type="molecule type" value="Genomic_DNA"/>
</dbReference>
<dbReference type="GO" id="GO:0016020">
    <property type="term" value="C:membrane"/>
    <property type="evidence" value="ECO:0007669"/>
    <property type="project" value="UniProtKB-SubCell"/>
</dbReference>